<dbReference type="Proteomes" id="UP000735302">
    <property type="component" value="Unassembled WGS sequence"/>
</dbReference>
<protein>
    <submittedName>
        <fullName evidence="2">Uncharacterized protein</fullName>
    </submittedName>
</protein>
<evidence type="ECO:0000256" key="1">
    <source>
        <dbReference type="SAM" id="Coils"/>
    </source>
</evidence>
<evidence type="ECO:0000313" key="2">
    <source>
        <dbReference type="EMBL" id="GFO21681.1"/>
    </source>
</evidence>
<organism evidence="2 3">
    <name type="scientific">Plakobranchus ocellatus</name>
    <dbReference type="NCBI Taxonomy" id="259542"/>
    <lineage>
        <taxon>Eukaryota</taxon>
        <taxon>Metazoa</taxon>
        <taxon>Spiralia</taxon>
        <taxon>Lophotrochozoa</taxon>
        <taxon>Mollusca</taxon>
        <taxon>Gastropoda</taxon>
        <taxon>Heterobranchia</taxon>
        <taxon>Euthyneura</taxon>
        <taxon>Panpulmonata</taxon>
        <taxon>Sacoglossa</taxon>
        <taxon>Placobranchoidea</taxon>
        <taxon>Plakobranchidae</taxon>
        <taxon>Plakobranchus</taxon>
    </lineage>
</organism>
<keyword evidence="3" id="KW-1185">Reference proteome</keyword>
<dbReference type="AlphaFoldDB" id="A0AAV4BMI5"/>
<reference evidence="2 3" key="1">
    <citation type="journal article" date="2021" name="Elife">
        <title>Chloroplast acquisition without the gene transfer in kleptoplastic sea slugs, Plakobranchus ocellatus.</title>
        <authorList>
            <person name="Maeda T."/>
            <person name="Takahashi S."/>
            <person name="Yoshida T."/>
            <person name="Shimamura S."/>
            <person name="Takaki Y."/>
            <person name="Nagai Y."/>
            <person name="Toyoda A."/>
            <person name="Suzuki Y."/>
            <person name="Arimoto A."/>
            <person name="Ishii H."/>
            <person name="Satoh N."/>
            <person name="Nishiyama T."/>
            <person name="Hasebe M."/>
            <person name="Maruyama T."/>
            <person name="Minagawa J."/>
            <person name="Obokata J."/>
            <person name="Shigenobu S."/>
        </authorList>
    </citation>
    <scope>NUCLEOTIDE SEQUENCE [LARGE SCALE GENOMIC DNA]</scope>
</reference>
<proteinExistence type="predicted"/>
<accession>A0AAV4BMI5</accession>
<comment type="caution">
    <text evidence="2">The sequence shown here is derived from an EMBL/GenBank/DDBJ whole genome shotgun (WGS) entry which is preliminary data.</text>
</comment>
<feature type="coiled-coil region" evidence="1">
    <location>
        <begin position="77"/>
        <end position="104"/>
    </location>
</feature>
<dbReference type="EMBL" id="BLXT01005270">
    <property type="protein sequence ID" value="GFO21681.1"/>
    <property type="molecule type" value="Genomic_DNA"/>
</dbReference>
<sequence>MQLSWASVLMSDMKILVSFSSSSTVIRNSQSVQDIKVTSGFKIKLFLVLHLGRLSPCTVLEYNNKKDLIRLRRAFLAEKAQQRGQELQLAREKQEAELQLLRKRQDFELRLGQEEGQQRQEDPQCSSLLSQYKFVSNIPFLKDLHITYQCNTSSAQRKAIVFAVYLYLFF</sequence>
<keyword evidence="1" id="KW-0175">Coiled coil</keyword>
<gene>
    <name evidence="2" type="ORF">PoB_004818600</name>
</gene>
<name>A0AAV4BMI5_9GAST</name>
<evidence type="ECO:0000313" key="3">
    <source>
        <dbReference type="Proteomes" id="UP000735302"/>
    </source>
</evidence>